<reference evidence="4" key="1">
    <citation type="journal article" date="2019" name="Int. J. Syst. Evol. Microbiol.">
        <title>The Global Catalogue of Microorganisms (GCM) 10K type strain sequencing project: providing services to taxonomists for standard genome sequencing and annotation.</title>
        <authorList>
            <consortium name="The Broad Institute Genomics Platform"/>
            <consortium name="The Broad Institute Genome Sequencing Center for Infectious Disease"/>
            <person name="Wu L."/>
            <person name="Ma J."/>
        </authorList>
    </citation>
    <scope>NUCLEOTIDE SEQUENCE [LARGE SCALE GENOMIC DNA]</scope>
    <source>
        <strain evidence="4">CCUG 49339</strain>
    </source>
</reference>
<accession>A0ABW4LQ07</accession>
<dbReference type="Gene3D" id="3.10.310.30">
    <property type="match status" value="1"/>
</dbReference>
<dbReference type="Pfam" id="PF01368">
    <property type="entry name" value="DHH"/>
    <property type="match status" value="1"/>
</dbReference>
<dbReference type="InterPro" id="IPR052968">
    <property type="entry name" value="Nucleotide_metab_enz"/>
</dbReference>
<evidence type="ECO:0000313" key="3">
    <source>
        <dbReference type="EMBL" id="MFD1737264.1"/>
    </source>
</evidence>
<dbReference type="PANTHER" id="PTHR42146">
    <property type="entry name" value="3',5'-CYCLIC-NUCLEOTIDE PHOSPHODIESTERASE"/>
    <property type="match status" value="1"/>
</dbReference>
<dbReference type="RefSeq" id="WP_377928466.1">
    <property type="nucleotide sequence ID" value="NZ_JBHUEM010000020.1"/>
</dbReference>
<dbReference type="EMBL" id="JBHUEM010000020">
    <property type="protein sequence ID" value="MFD1737264.1"/>
    <property type="molecule type" value="Genomic_DNA"/>
</dbReference>
<dbReference type="Pfam" id="PF26386">
    <property type="entry name" value="NrnB_C"/>
    <property type="match status" value="1"/>
</dbReference>
<proteinExistence type="predicted"/>
<protein>
    <submittedName>
        <fullName evidence="3">DHH family phosphoesterase</fullName>
    </submittedName>
</protein>
<sequence length="424" mass="50064">MYHLLTHNDLDGVGCGILAKLAFNDRVNIKYNSVASLNPQVERALEKIKKEDVLFITDLSVNEHNEKNLEKHYLEGGKVQLIDHHRTAEHLNQYKWAIVQVEEEDGKLSSATSLLYRYLLDNRYLESSQALDQFVELIRQYDTWEWDQNNNLKAKRLNDLFFLMSIEEFEEKMLHKVTKNDDFTYDEFEERILDMEEEKIDRYLKRKKREIVQTFIGEHCVGVVHAESYHSELGNELGQEFEYLDYIAILNVGGRRISLRTIHDHIDVSEIAAEFGGGGHAKASGCSLTENAYKLFVEQPFHIESIRFDAFRNLYNIKASGEGTLYENRNEETFFIYLLNETTWGIVYNHELLDNRFSSFKEAEHFIKRNYSAWLVRDENYVNYLRKQHLTILHSASYQDKENEDVYTYSLEEYSDKGEHYRSH</sequence>
<dbReference type="InterPro" id="IPR058608">
    <property type="entry name" value="NrnB_C"/>
</dbReference>
<dbReference type="PANTHER" id="PTHR42146:SF1">
    <property type="entry name" value="OLIGORIBONUCLEASE NRNB"/>
    <property type="match status" value="1"/>
</dbReference>
<dbReference type="Gene3D" id="3.90.1640.10">
    <property type="entry name" value="inorganic pyrophosphatase (n-terminal core)"/>
    <property type="match status" value="1"/>
</dbReference>
<comment type="caution">
    <text evidence="3">The sequence shown here is derived from an EMBL/GenBank/DDBJ whole genome shotgun (WGS) entry which is preliminary data.</text>
</comment>
<organism evidence="3 4">
    <name type="scientific">Bacillus salitolerans</name>
    <dbReference type="NCBI Taxonomy" id="1437434"/>
    <lineage>
        <taxon>Bacteria</taxon>
        <taxon>Bacillati</taxon>
        <taxon>Bacillota</taxon>
        <taxon>Bacilli</taxon>
        <taxon>Bacillales</taxon>
        <taxon>Bacillaceae</taxon>
        <taxon>Bacillus</taxon>
    </lineage>
</organism>
<dbReference type="SUPFAM" id="SSF64182">
    <property type="entry name" value="DHH phosphoesterases"/>
    <property type="match status" value="1"/>
</dbReference>
<name>A0ABW4LQ07_9BACI</name>
<dbReference type="InterPro" id="IPR001667">
    <property type="entry name" value="DDH_dom"/>
</dbReference>
<dbReference type="Proteomes" id="UP001597214">
    <property type="component" value="Unassembled WGS sequence"/>
</dbReference>
<evidence type="ECO:0000259" key="2">
    <source>
        <dbReference type="Pfam" id="PF26386"/>
    </source>
</evidence>
<feature type="domain" description="DDH" evidence="1">
    <location>
        <begin position="6"/>
        <end position="128"/>
    </location>
</feature>
<dbReference type="InterPro" id="IPR038763">
    <property type="entry name" value="DHH_sf"/>
</dbReference>
<evidence type="ECO:0000259" key="1">
    <source>
        <dbReference type="Pfam" id="PF01368"/>
    </source>
</evidence>
<gene>
    <name evidence="3" type="ORF">ACFSCX_11940</name>
</gene>
<feature type="domain" description="Oligoribonuclease NrnB C-terminal" evidence="2">
    <location>
        <begin position="323"/>
        <end position="389"/>
    </location>
</feature>
<evidence type="ECO:0000313" key="4">
    <source>
        <dbReference type="Proteomes" id="UP001597214"/>
    </source>
</evidence>
<keyword evidence="4" id="KW-1185">Reference proteome</keyword>